<keyword evidence="1" id="KW-0812">Transmembrane</keyword>
<evidence type="ECO:0000313" key="2">
    <source>
        <dbReference type="EMBL" id="GAP13269.1"/>
    </source>
</evidence>
<evidence type="ECO:0000256" key="1">
    <source>
        <dbReference type="SAM" id="Phobius"/>
    </source>
</evidence>
<gene>
    <name evidence="2" type="ORF">LARV_01022</name>
</gene>
<name>A0A0S7BHL1_9CHLR</name>
<organism evidence="2">
    <name type="scientific">Longilinea arvoryzae</name>
    <dbReference type="NCBI Taxonomy" id="360412"/>
    <lineage>
        <taxon>Bacteria</taxon>
        <taxon>Bacillati</taxon>
        <taxon>Chloroflexota</taxon>
        <taxon>Anaerolineae</taxon>
        <taxon>Anaerolineales</taxon>
        <taxon>Anaerolineaceae</taxon>
        <taxon>Longilinea</taxon>
    </lineage>
</organism>
<dbReference type="AlphaFoldDB" id="A0A0S7BHL1"/>
<sequence length="92" mass="10539">MRTPLTDFMPGQVFILSNMLVLVPVFVRLYKRRSIVFGRKNNPPGMIPWQAGFKSLFKSSNKMTYFTSLFCRAMATASVRLATPSLERMLET</sequence>
<accession>A0A0S7BHL1</accession>
<dbReference type="Proteomes" id="UP000055060">
    <property type="component" value="Unassembled WGS sequence"/>
</dbReference>
<keyword evidence="3" id="KW-1185">Reference proteome</keyword>
<evidence type="ECO:0000313" key="3">
    <source>
        <dbReference type="Proteomes" id="UP000055060"/>
    </source>
</evidence>
<keyword evidence="1" id="KW-1133">Transmembrane helix</keyword>
<dbReference type="EMBL" id="DF967972">
    <property type="protein sequence ID" value="GAP13269.1"/>
    <property type="molecule type" value="Genomic_DNA"/>
</dbReference>
<feature type="transmembrane region" description="Helical" evidence="1">
    <location>
        <begin position="12"/>
        <end position="30"/>
    </location>
</feature>
<proteinExistence type="predicted"/>
<reference evidence="2" key="1">
    <citation type="submission" date="2015-07" db="EMBL/GenBank/DDBJ databases">
        <title>Draft Genome Sequences of Anaerolinea thermolimosa IMO-1, Bellilinea caldifistulae GOMI-1, Leptolinea tardivitalis YMTK-2, Levilinea saccharolytica KIBI-1,Longilinea arvoryzae KOME-1, Previously Described as Members of the Anaerolineaceae (Chloroflexi).</title>
        <authorList>
            <person name="Sekiguchi Y."/>
            <person name="Ohashi A."/>
            <person name="Matsuura N."/>
            <person name="Tourlousse M.D."/>
        </authorList>
    </citation>
    <scope>NUCLEOTIDE SEQUENCE [LARGE SCALE GENOMIC DNA]</scope>
    <source>
        <strain evidence="2">KOME-1</strain>
    </source>
</reference>
<keyword evidence="1" id="KW-0472">Membrane</keyword>
<protein>
    <submittedName>
        <fullName evidence="2">Uncharacterized protein</fullName>
    </submittedName>
</protein>